<name>A0A6G1HTA7_9PEZI</name>
<protein>
    <submittedName>
        <fullName evidence="1">Uncharacterized protein</fullName>
    </submittedName>
</protein>
<evidence type="ECO:0000313" key="1">
    <source>
        <dbReference type="EMBL" id="KAF2399077.1"/>
    </source>
</evidence>
<evidence type="ECO:0000313" key="2">
    <source>
        <dbReference type="Proteomes" id="UP000799640"/>
    </source>
</evidence>
<organism evidence="1 2">
    <name type="scientific">Trichodelitschia bisporula</name>
    <dbReference type="NCBI Taxonomy" id="703511"/>
    <lineage>
        <taxon>Eukaryota</taxon>
        <taxon>Fungi</taxon>
        <taxon>Dikarya</taxon>
        <taxon>Ascomycota</taxon>
        <taxon>Pezizomycotina</taxon>
        <taxon>Dothideomycetes</taxon>
        <taxon>Dothideomycetes incertae sedis</taxon>
        <taxon>Phaeotrichales</taxon>
        <taxon>Phaeotrichaceae</taxon>
        <taxon>Trichodelitschia</taxon>
    </lineage>
</organism>
<keyword evidence="2" id="KW-1185">Reference proteome</keyword>
<dbReference type="Proteomes" id="UP000799640">
    <property type="component" value="Unassembled WGS sequence"/>
</dbReference>
<dbReference type="EMBL" id="ML996698">
    <property type="protein sequence ID" value="KAF2399077.1"/>
    <property type="molecule type" value="Genomic_DNA"/>
</dbReference>
<sequence length="286" mass="31211">MHLEAGWITGFCAYRPLQHRTLMALTAFVSLSCNHTLPYGAMRQTVLTMESPWVCRLSLRKSVDRHPLPLIRQLPQRASTQPAVISSACAMRIRNSKKSKAARQALGIQLYRPHALKNIDRTANTASQPTSDETGSHDSSPHLYSIMTSHPTGFPGACPTTSTLRAPGESELGCRTHHHFGPYYSARSQVSDLGDGNCSTAARGTSQFLAKANNLQTCGAAIAGISWFALVPPTFYPKDLADGPGEVTFARIFRSSPDRSHRLVLAPRLYTLQLIIIASKEGSLLN</sequence>
<gene>
    <name evidence="1" type="ORF">EJ06DRAFT_69283</name>
</gene>
<accession>A0A6G1HTA7</accession>
<reference evidence="1" key="1">
    <citation type="journal article" date="2020" name="Stud. Mycol.">
        <title>101 Dothideomycetes genomes: a test case for predicting lifestyles and emergence of pathogens.</title>
        <authorList>
            <person name="Haridas S."/>
            <person name="Albert R."/>
            <person name="Binder M."/>
            <person name="Bloem J."/>
            <person name="Labutti K."/>
            <person name="Salamov A."/>
            <person name="Andreopoulos B."/>
            <person name="Baker S."/>
            <person name="Barry K."/>
            <person name="Bills G."/>
            <person name="Bluhm B."/>
            <person name="Cannon C."/>
            <person name="Castanera R."/>
            <person name="Culley D."/>
            <person name="Daum C."/>
            <person name="Ezra D."/>
            <person name="Gonzalez J."/>
            <person name="Henrissat B."/>
            <person name="Kuo A."/>
            <person name="Liang C."/>
            <person name="Lipzen A."/>
            <person name="Lutzoni F."/>
            <person name="Magnuson J."/>
            <person name="Mondo S."/>
            <person name="Nolan M."/>
            <person name="Ohm R."/>
            <person name="Pangilinan J."/>
            <person name="Park H.-J."/>
            <person name="Ramirez L."/>
            <person name="Alfaro M."/>
            <person name="Sun H."/>
            <person name="Tritt A."/>
            <person name="Yoshinaga Y."/>
            <person name="Zwiers L.-H."/>
            <person name="Turgeon B."/>
            <person name="Goodwin S."/>
            <person name="Spatafora J."/>
            <person name="Crous P."/>
            <person name="Grigoriev I."/>
        </authorList>
    </citation>
    <scope>NUCLEOTIDE SEQUENCE</scope>
    <source>
        <strain evidence="1">CBS 262.69</strain>
    </source>
</reference>
<dbReference type="AlphaFoldDB" id="A0A6G1HTA7"/>
<proteinExistence type="predicted"/>